<keyword evidence="3" id="KW-1185">Reference proteome</keyword>
<evidence type="ECO:0000256" key="1">
    <source>
        <dbReference type="SAM" id="Phobius"/>
    </source>
</evidence>
<feature type="transmembrane region" description="Helical" evidence="1">
    <location>
        <begin position="289"/>
        <end position="311"/>
    </location>
</feature>
<reference evidence="2 3" key="1">
    <citation type="journal article" date="2015" name="Genome Announc.">
        <title>Draft Genome Sequence of the Thermophile Thermus filiformis ATCC 43280, Producer of Carotenoid-(Di)glucoside-Branched Fatty Acid (Di)esters and Source of Hyperthermostable Enzymes of Biotechnological Interest.</title>
        <authorList>
            <person name="Mandelli F."/>
            <person name="Oliveira Ramires B."/>
            <person name="Couger M.B."/>
            <person name="Paixao D.A."/>
            <person name="Camilo C.M."/>
            <person name="Polikarpov I."/>
            <person name="Prade R."/>
            <person name="Riano-Pachon D.M."/>
            <person name="Squina F.M."/>
        </authorList>
    </citation>
    <scope>NUCLEOTIDE SEQUENCE [LARGE SCALE GENOMIC DNA]</scope>
    <source>
        <strain evidence="2 3">ATCC 43280</strain>
    </source>
</reference>
<organism evidence="2 3">
    <name type="scientific">Thermus filiformis</name>
    <dbReference type="NCBI Taxonomy" id="276"/>
    <lineage>
        <taxon>Bacteria</taxon>
        <taxon>Thermotogati</taxon>
        <taxon>Deinococcota</taxon>
        <taxon>Deinococci</taxon>
        <taxon>Thermales</taxon>
        <taxon>Thermaceae</taxon>
        <taxon>Thermus</taxon>
    </lineage>
</organism>
<dbReference type="PATRIC" id="fig|276.5.peg.431"/>
<dbReference type="OrthoDB" id="9795677at2"/>
<accession>A0A0A2WRG5</accession>
<evidence type="ECO:0000313" key="2">
    <source>
        <dbReference type="EMBL" id="KGQ22726.1"/>
    </source>
</evidence>
<dbReference type="GO" id="GO:0005886">
    <property type="term" value="C:plasma membrane"/>
    <property type="evidence" value="ECO:0007669"/>
    <property type="project" value="UniProtKB-SubCell"/>
</dbReference>
<gene>
    <name evidence="2" type="ORF">THFILI_03760</name>
</gene>
<proteinExistence type="predicted"/>
<dbReference type="PANTHER" id="PTHR43471:SF14">
    <property type="entry name" value="ABC-2 TYPE TRANSPORT SYSTEM PERMEASE PROTEIN"/>
    <property type="match status" value="1"/>
</dbReference>
<keyword evidence="1" id="KW-0812">Transmembrane</keyword>
<dbReference type="Pfam" id="PF12679">
    <property type="entry name" value="ABC2_membrane_2"/>
    <property type="match status" value="1"/>
</dbReference>
<feature type="transmembrane region" description="Helical" evidence="1">
    <location>
        <begin position="191"/>
        <end position="209"/>
    </location>
</feature>
<name>A0A0A2WRG5_THEFI</name>
<dbReference type="RefSeq" id="WP_038061493.1">
    <property type="nucleotide sequence ID" value="NZ_JPSL02000037.1"/>
</dbReference>
<comment type="caution">
    <text evidence="2">The sequence shown here is derived from an EMBL/GenBank/DDBJ whole genome shotgun (WGS) entry which is preliminary data.</text>
</comment>
<feature type="transmembrane region" description="Helical" evidence="1">
    <location>
        <begin position="116"/>
        <end position="148"/>
    </location>
</feature>
<dbReference type="AlphaFoldDB" id="A0A0A2WRG5"/>
<dbReference type="STRING" id="276.THFILI_03760"/>
<dbReference type="EMBL" id="JPSL02000037">
    <property type="protein sequence ID" value="KGQ22726.1"/>
    <property type="molecule type" value="Genomic_DNA"/>
</dbReference>
<sequence>MRREGSPWTGVWAVFFKEMADHLTGLRMRILEALILLSALGALYTGTQALRQTVGEDPYLYLKLLTTTQDPLPSFVGFLSFFVPLAAIALAFDAVNGEYARGTLSRVLSQPIYRDALLFGKFLAGMGTLLTLLLALFLLVVGLGLLFLGVPPGGEEVGRAFLFLLATLLYAGVWLALGLLFSVLFRQPATAALAAIGVWLFFAVFFPILTDLAANALLLRADPFDPESQLRQAQIALWLSRLSPNTLYAEALTAVLNPEVRSLGPVLITQLERAVLGTPLPLGQSLLLAWPQITGLFALTLLLFTLAYVAFQRQEVRA</sequence>
<dbReference type="GO" id="GO:0140359">
    <property type="term" value="F:ABC-type transporter activity"/>
    <property type="evidence" value="ECO:0007669"/>
    <property type="project" value="InterPro"/>
</dbReference>
<evidence type="ECO:0000313" key="3">
    <source>
        <dbReference type="Proteomes" id="UP000030364"/>
    </source>
</evidence>
<keyword evidence="1" id="KW-1133">Transmembrane helix</keyword>
<feature type="transmembrane region" description="Helical" evidence="1">
    <location>
        <begin position="75"/>
        <end position="95"/>
    </location>
</feature>
<dbReference type="PANTHER" id="PTHR43471">
    <property type="entry name" value="ABC TRANSPORTER PERMEASE"/>
    <property type="match status" value="1"/>
</dbReference>
<keyword evidence="1" id="KW-0472">Membrane</keyword>
<feature type="transmembrane region" description="Helical" evidence="1">
    <location>
        <begin position="160"/>
        <end position="184"/>
    </location>
</feature>
<protein>
    <submittedName>
        <fullName evidence="2">ABC transporter permease</fullName>
    </submittedName>
</protein>
<dbReference type="Proteomes" id="UP000030364">
    <property type="component" value="Unassembled WGS sequence"/>
</dbReference>